<dbReference type="PANTHER" id="PTHR33112:SF1">
    <property type="entry name" value="HETEROKARYON INCOMPATIBILITY DOMAIN-CONTAINING PROTEIN"/>
    <property type="match status" value="1"/>
</dbReference>
<dbReference type="InterPro" id="IPR010730">
    <property type="entry name" value="HET"/>
</dbReference>
<name>A0AA39YZJ0_9PEZI</name>
<dbReference type="Proteomes" id="UP001175001">
    <property type="component" value="Unassembled WGS sequence"/>
</dbReference>
<comment type="caution">
    <text evidence="2">The sequence shown here is derived from an EMBL/GenBank/DDBJ whole genome shotgun (WGS) entry which is preliminary data.</text>
</comment>
<accession>A0AA39YZJ0</accession>
<protein>
    <recommendedName>
        <fullName evidence="1">Heterokaryon incompatibility domain-containing protein</fullName>
    </recommendedName>
</protein>
<keyword evidence="3" id="KW-1185">Reference proteome</keyword>
<dbReference type="PANTHER" id="PTHR33112">
    <property type="entry name" value="DOMAIN PROTEIN, PUTATIVE-RELATED"/>
    <property type="match status" value="1"/>
</dbReference>
<dbReference type="Pfam" id="PF06985">
    <property type="entry name" value="HET"/>
    <property type="match status" value="1"/>
</dbReference>
<reference evidence="2" key="1">
    <citation type="submission" date="2023-06" db="EMBL/GenBank/DDBJ databases">
        <title>Multi-omics analyses reveal the molecular pathogenesis toolkit of Lasiodiplodia hormozganensis, a cross-kingdom pathogen.</title>
        <authorList>
            <person name="Felix C."/>
            <person name="Meneses R."/>
            <person name="Goncalves M.F.M."/>
            <person name="Tilleman L."/>
            <person name="Duarte A.S."/>
            <person name="Jorrin-Novo J.V."/>
            <person name="Van De Peer Y."/>
            <person name="Deforce D."/>
            <person name="Van Nieuwerburgh F."/>
            <person name="Esteves A.C."/>
            <person name="Alves A."/>
        </authorList>
    </citation>
    <scope>NUCLEOTIDE SEQUENCE</scope>
    <source>
        <strain evidence="2">CBS 339.90</strain>
    </source>
</reference>
<gene>
    <name evidence="2" type="ORF">DIS24_g2761</name>
</gene>
<sequence length="224" mass="25647">MDLVYNNAQVTIIASAGEDSSFGLPGAGDRPRTRQPAAPINGHWIVSSLPEPQTQIRKARWSTRGWTYQEAALSPRRLFFTEKQAYFECDSMYCMEAIDLPLESYHTKDGDYFRTEANWGDISMFNLRYSQFIDRNIIEYSSRSLSYQSDALNGILGTLKFHERQRKTNAPSHLWGVPLQVHWPAGASFEHPQFHGDAFLPEDNSRTASMDFMRGLCWLGRQVI</sequence>
<proteinExistence type="predicted"/>
<organism evidence="2 3">
    <name type="scientific">Lasiodiplodia hormozganensis</name>
    <dbReference type="NCBI Taxonomy" id="869390"/>
    <lineage>
        <taxon>Eukaryota</taxon>
        <taxon>Fungi</taxon>
        <taxon>Dikarya</taxon>
        <taxon>Ascomycota</taxon>
        <taxon>Pezizomycotina</taxon>
        <taxon>Dothideomycetes</taxon>
        <taxon>Dothideomycetes incertae sedis</taxon>
        <taxon>Botryosphaeriales</taxon>
        <taxon>Botryosphaeriaceae</taxon>
        <taxon>Lasiodiplodia</taxon>
    </lineage>
</organism>
<dbReference type="EMBL" id="JAUJDW010000008">
    <property type="protein sequence ID" value="KAK0661413.1"/>
    <property type="molecule type" value="Genomic_DNA"/>
</dbReference>
<evidence type="ECO:0000259" key="1">
    <source>
        <dbReference type="Pfam" id="PF06985"/>
    </source>
</evidence>
<evidence type="ECO:0000313" key="3">
    <source>
        <dbReference type="Proteomes" id="UP001175001"/>
    </source>
</evidence>
<evidence type="ECO:0000313" key="2">
    <source>
        <dbReference type="EMBL" id="KAK0661413.1"/>
    </source>
</evidence>
<feature type="domain" description="Heterokaryon incompatibility" evidence="1">
    <location>
        <begin position="1"/>
        <end position="70"/>
    </location>
</feature>
<dbReference type="AlphaFoldDB" id="A0AA39YZJ0"/>